<accession>A0A0F3GX59</accession>
<gene>
    <name evidence="1" type="ORF">MBAV_001316</name>
</gene>
<evidence type="ECO:0000313" key="2">
    <source>
        <dbReference type="Proteomes" id="UP000033423"/>
    </source>
</evidence>
<evidence type="ECO:0000313" key="1">
    <source>
        <dbReference type="EMBL" id="KJU86491.1"/>
    </source>
</evidence>
<comment type="caution">
    <text evidence="1">The sequence shown here is derived from an EMBL/GenBank/DDBJ whole genome shotgun (WGS) entry which is preliminary data.</text>
</comment>
<dbReference type="EMBL" id="LACI01000570">
    <property type="protein sequence ID" value="KJU86491.1"/>
    <property type="molecule type" value="Genomic_DNA"/>
</dbReference>
<keyword evidence="2" id="KW-1185">Reference proteome</keyword>
<proteinExistence type="predicted"/>
<protein>
    <submittedName>
        <fullName evidence="1">Uncharacterized protein</fullName>
    </submittedName>
</protein>
<name>A0A0F3GX59_9BACT</name>
<organism evidence="1 2">
    <name type="scientific">Candidatus Magnetobacterium bavaricum</name>
    <dbReference type="NCBI Taxonomy" id="29290"/>
    <lineage>
        <taxon>Bacteria</taxon>
        <taxon>Pseudomonadati</taxon>
        <taxon>Nitrospirota</taxon>
        <taxon>Thermodesulfovibrionia</taxon>
        <taxon>Thermodesulfovibrionales</taxon>
        <taxon>Candidatus Magnetobacteriaceae</taxon>
        <taxon>Candidatus Magnetobacterium</taxon>
    </lineage>
</organism>
<reference evidence="1 2" key="1">
    <citation type="submission" date="2015-02" db="EMBL/GenBank/DDBJ databases">
        <title>Single-cell genomics of uncultivated deep-branching MTB reveals a conserved set of magnetosome genes.</title>
        <authorList>
            <person name="Kolinko S."/>
            <person name="Richter M."/>
            <person name="Glockner F.O."/>
            <person name="Brachmann A."/>
            <person name="Schuler D."/>
        </authorList>
    </citation>
    <scope>NUCLEOTIDE SEQUENCE [LARGE SCALE GENOMIC DNA]</scope>
    <source>
        <strain evidence="1">TM-1</strain>
    </source>
</reference>
<sequence length="120" mass="13133">MAEDVCIFSVNAIRAKVVFHSLQQAGISAVLSPDRPMNYRLSIYGSNEFTPTIFHGIVVIDAYSYTHAELKAFQQAASGIFARMHVVVLKAPQEASTVGTAIKGITRKFLNINCDVLMSI</sequence>
<dbReference type="AlphaFoldDB" id="A0A0F3GX59"/>
<dbReference type="Proteomes" id="UP000033423">
    <property type="component" value="Unassembled WGS sequence"/>
</dbReference>